<dbReference type="AlphaFoldDB" id="A0AA87K3U2"/>
<name>A0AA87K3U2_STRSU</name>
<comment type="caution">
    <text evidence="1">The sequence shown here is derived from an EMBL/GenBank/DDBJ whole genome shotgun (WGS) entry which is preliminary data.</text>
</comment>
<proteinExistence type="predicted"/>
<evidence type="ECO:0000313" key="1">
    <source>
        <dbReference type="EMBL" id="EHC03000.1"/>
    </source>
</evidence>
<reference evidence="1 2" key="1">
    <citation type="submission" date="2011-03" db="EMBL/GenBank/DDBJ databases">
        <title>Deep-sequencing identification of multiple resistance mechanism for the high antibiotic-resistance strain Streptococcus suis R61.</title>
        <authorList>
            <person name="Hu P."/>
            <person name="Yang M."/>
            <person name="Jin M."/>
            <person name="Xiao J."/>
        </authorList>
    </citation>
    <scope>NUCLEOTIDE SEQUENCE [LARGE SCALE GENOMIC DNA]</scope>
    <source>
        <strain evidence="1 2">R61</strain>
    </source>
</reference>
<protein>
    <submittedName>
        <fullName evidence="1">Uncharacterized protein</fullName>
    </submittedName>
</protein>
<organism evidence="1 2">
    <name type="scientific">Streptococcus suis R61</name>
    <dbReference type="NCBI Taxonomy" id="996306"/>
    <lineage>
        <taxon>Bacteria</taxon>
        <taxon>Bacillati</taxon>
        <taxon>Bacillota</taxon>
        <taxon>Bacilli</taxon>
        <taxon>Lactobacillales</taxon>
        <taxon>Streptococcaceae</taxon>
        <taxon>Streptococcus</taxon>
    </lineage>
</organism>
<accession>A0AA87K3U2</accession>
<evidence type="ECO:0000313" key="2">
    <source>
        <dbReference type="Proteomes" id="UP000004014"/>
    </source>
</evidence>
<dbReference type="EMBL" id="AEYY01000030">
    <property type="protein sequence ID" value="EHC03000.1"/>
    <property type="molecule type" value="Genomic_DNA"/>
</dbReference>
<dbReference type="Proteomes" id="UP000004014">
    <property type="component" value="Unassembled WGS sequence"/>
</dbReference>
<gene>
    <name evidence="1" type="ORF">SSUR61_0998</name>
</gene>
<sequence length="50" mass="5783">MAFLFVLNPYRNRALDGEYLTSFPFFICGFPLFYHNPQGTTTVKLNFICG</sequence>